<dbReference type="InterPro" id="IPR002713">
    <property type="entry name" value="FF_domain"/>
</dbReference>
<dbReference type="GO" id="GO:0003712">
    <property type="term" value="F:transcription coregulator activity"/>
    <property type="evidence" value="ECO:0007669"/>
    <property type="project" value="TreeGrafter"/>
</dbReference>
<evidence type="ECO:0000256" key="2">
    <source>
        <dbReference type="SAM" id="MobiDB-lite"/>
    </source>
</evidence>
<dbReference type="InterPro" id="IPR036517">
    <property type="entry name" value="FF_domain_sf"/>
</dbReference>
<dbReference type="InterPro" id="IPR045148">
    <property type="entry name" value="TCRG1-like"/>
</dbReference>
<evidence type="ECO:0000259" key="3">
    <source>
        <dbReference type="SMART" id="SM00441"/>
    </source>
</evidence>
<accession>A0A0B7AFR5</accession>
<dbReference type="PANTHER" id="PTHR15377">
    <property type="entry name" value="TRANSCRIPTION ELONGATION REGULATOR 1"/>
    <property type="match status" value="1"/>
</dbReference>
<dbReference type="Pfam" id="PF01846">
    <property type="entry name" value="FF"/>
    <property type="match status" value="2"/>
</dbReference>
<reference evidence="4" key="1">
    <citation type="submission" date="2014-12" db="EMBL/GenBank/DDBJ databases">
        <title>Insight into the proteome of Arion vulgaris.</title>
        <authorList>
            <person name="Aradska J."/>
            <person name="Bulat T."/>
            <person name="Smidak R."/>
            <person name="Sarate P."/>
            <person name="Gangsoo J."/>
            <person name="Sialana F."/>
            <person name="Bilban M."/>
            <person name="Lubec G."/>
        </authorList>
    </citation>
    <scope>NUCLEOTIDE SEQUENCE</scope>
    <source>
        <tissue evidence="4">Skin</tissue>
    </source>
</reference>
<proteinExistence type="predicted"/>
<evidence type="ECO:0000313" key="4">
    <source>
        <dbReference type="EMBL" id="CEK79618.1"/>
    </source>
</evidence>
<dbReference type="SMART" id="SM00441">
    <property type="entry name" value="FF"/>
    <property type="match status" value="2"/>
</dbReference>
<keyword evidence="1" id="KW-0677">Repeat</keyword>
<feature type="domain" description="FF" evidence="3">
    <location>
        <begin position="52"/>
        <end position="117"/>
    </location>
</feature>
<dbReference type="SUPFAM" id="SSF81698">
    <property type="entry name" value="FF domain"/>
    <property type="match status" value="1"/>
</dbReference>
<dbReference type="GO" id="GO:0070063">
    <property type="term" value="F:RNA polymerase binding"/>
    <property type="evidence" value="ECO:0007669"/>
    <property type="project" value="InterPro"/>
</dbReference>
<dbReference type="EMBL" id="HACG01032753">
    <property type="protein sequence ID" value="CEK79618.1"/>
    <property type="molecule type" value="Transcribed_RNA"/>
</dbReference>
<evidence type="ECO:0000256" key="1">
    <source>
        <dbReference type="ARBA" id="ARBA00022737"/>
    </source>
</evidence>
<feature type="region of interest" description="Disordered" evidence="2">
    <location>
        <begin position="118"/>
        <end position="138"/>
    </location>
</feature>
<gene>
    <name evidence="4" type="primary">ORF116509</name>
</gene>
<feature type="domain" description="FF" evidence="3">
    <location>
        <begin position="2"/>
        <end position="50"/>
    </location>
</feature>
<dbReference type="PANTHER" id="PTHR15377:SF3">
    <property type="entry name" value="WW DOMAIN-CONTAINING PROTEIN"/>
    <property type="match status" value="1"/>
</dbReference>
<organism evidence="4">
    <name type="scientific">Arion vulgaris</name>
    <dbReference type="NCBI Taxonomy" id="1028688"/>
    <lineage>
        <taxon>Eukaryota</taxon>
        <taxon>Metazoa</taxon>
        <taxon>Spiralia</taxon>
        <taxon>Lophotrochozoa</taxon>
        <taxon>Mollusca</taxon>
        <taxon>Gastropoda</taxon>
        <taxon>Heterobranchia</taxon>
        <taxon>Euthyneura</taxon>
        <taxon>Panpulmonata</taxon>
        <taxon>Eupulmonata</taxon>
        <taxon>Stylommatophora</taxon>
        <taxon>Helicina</taxon>
        <taxon>Arionoidea</taxon>
        <taxon>Arionidae</taxon>
        <taxon>Arion</taxon>
    </lineage>
</organism>
<name>A0A0B7AFR5_9EUPU</name>
<dbReference type="Gene3D" id="1.10.10.440">
    <property type="entry name" value="FF domain"/>
    <property type="match status" value="2"/>
</dbReference>
<protein>
    <recommendedName>
        <fullName evidence="3">FF domain-containing protein</fullName>
    </recommendedName>
</protein>
<dbReference type="GO" id="GO:0005634">
    <property type="term" value="C:nucleus"/>
    <property type="evidence" value="ECO:0007669"/>
    <property type="project" value="TreeGrafter"/>
</dbReference>
<dbReference type="FunFam" id="1.10.10.440:FF:000008">
    <property type="entry name" value="Transcription elongation regulator 1 (CA150)"/>
    <property type="match status" value="1"/>
</dbReference>
<dbReference type="AlphaFoldDB" id="A0A0B7AFR5"/>
<dbReference type="FunFam" id="1.10.10.440:FF:000006">
    <property type="entry name" value="Transcription elongation regulator 1 (CA150)"/>
    <property type="match status" value="1"/>
</dbReference>
<sequence>MFHSLLSETEITLTSTWKEVKKQIRDDQRYSRFSSSDRKREKEFTDFMHEKFVNAKSDFRELLRETKVITYKTKKIVDENEGHLDDIEKMLENDKRYLTLNCVPEERRKILISHIEELDQKGLPPPPTASAPSHRGLK</sequence>